<feature type="binding site" description="via phosphate group" evidence="6">
    <location>
        <position position="111"/>
    </location>
    <ligand>
        <name>Mg(2+)</name>
        <dbReference type="ChEBI" id="CHEBI:18420"/>
    </ligand>
</feature>
<comment type="catalytic activity">
    <reaction evidence="6 8">
        <text>alpha-D-glucosamine 1-phosphate = D-glucosamine 6-phosphate</text>
        <dbReference type="Rhea" id="RHEA:23424"/>
        <dbReference type="ChEBI" id="CHEBI:58516"/>
        <dbReference type="ChEBI" id="CHEBI:58725"/>
        <dbReference type="EC" id="5.4.2.10"/>
    </reaction>
</comment>
<keyword evidence="4 6" id="KW-0460">Magnesium</keyword>
<dbReference type="CDD" id="cd05802">
    <property type="entry name" value="GlmM"/>
    <property type="match status" value="1"/>
</dbReference>
<dbReference type="NCBIfam" id="TIGR01455">
    <property type="entry name" value="glmM"/>
    <property type="match status" value="1"/>
</dbReference>
<dbReference type="InterPro" id="IPR005844">
    <property type="entry name" value="A-D-PHexomutase_a/b/a-I"/>
</dbReference>
<proteinExistence type="inferred from homology"/>
<feature type="modified residue" description="Phosphoserine" evidence="6">
    <location>
        <position position="111"/>
    </location>
</feature>
<dbReference type="HAMAP" id="MF_01554_B">
    <property type="entry name" value="GlmM_B"/>
    <property type="match status" value="1"/>
</dbReference>
<evidence type="ECO:0000256" key="8">
    <source>
        <dbReference type="RuleBase" id="RU004327"/>
    </source>
</evidence>
<reference evidence="13 14" key="1">
    <citation type="submission" date="2016-10" db="EMBL/GenBank/DDBJ databases">
        <authorList>
            <person name="Varghese N."/>
            <person name="Submissions S."/>
        </authorList>
    </citation>
    <scope>NUCLEOTIDE SEQUENCE [LARGE SCALE GENOMIC DNA]</scope>
    <source>
        <strain evidence="13 14">ATCC 43761</strain>
    </source>
</reference>
<comment type="PTM">
    <text evidence="6">Activated by phosphorylation.</text>
</comment>
<keyword evidence="3 6" id="KW-0479">Metal-binding</keyword>
<comment type="caution">
    <text evidence="13">The sequence shown here is derived from an EMBL/GenBank/DDBJ whole genome shotgun (WGS) entry which is preliminary data.</text>
</comment>
<dbReference type="InterPro" id="IPR005843">
    <property type="entry name" value="A-D-PHexomutase_C"/>
</dbReference>
<dbReference type="InterPro" id="IPR016055">
    <property type="entry name" value="A-D-PHexomutase_a/b/a-I/II/III"/>
</dbReference>
<dbReference type="Gene3D" id="3.30.310.50">
    <property type="entry name" value="Alpha-D-phosphohexomutase, C-terminal domain"/>
    <property type="match status" value="1"/>
</dbReference>
<comment type="function">
    <text evidence="6 8">Catalyzes the conversion of glucosamine-6-phosphate to glucosamine-1-phosphate.</text>
</comment>
<dbReference type="SUPFAM" id="SSF53738">
    <property type="entry name" value="Phosphoglucomutase, first 3 domains"/>
    <property type="match status" value="3"/>
</dbReference>
<dbReference type="EC" id="5.4.2.10" evidence="6 8"/>
<evidence type="ECO:0000256" key="7">
    <source>
        <dbReference type="RuleBase" id="RU004326"/>
    </source>
</evidence>
<evidence type="ECO:0000313" key="14">
    <source>
        <dbReference type="Proteomes" id="UP000181860"/>
    </source>
</evidence>
<feature type="domain" description="Alpha-D-phosphohexomutase alpha/beta/alpha" evidence="10">
    <location>
        <begin position="3"/>
        <end position="146"/>
    </location>
</feature>
<dbReference type="Pfam" id="PF02878">
    <property type="entry name" value="PGM_PMM_I"/>
    <property type="match status" value="1"/>
</dbReference>
<dbReference type="PANTHER" id="PTHR42946:SF1">
    <property type="entry name" value="PHOSPHOGLUCOMUTASE (ALPHA-D-GLUCOSE-1,6-BISPHOSPHATE-DEPENDENT)"/>
    <property type="match status" value="1"/>
</dbReference>
<dbReference type="InterPro" id="IPR005841">
    <property type="entry name" value="Alpha-D-phosphohexomutase_SF"/>
</dbReference>
<dbReference type="Pfam" id="PF02880">
    <property type="entry name" value="PGM_PMM_III"/>
    <property type="match status" value="1"/>
</dbReference>
<dbReference type="InterPro" id="IPR005845">
    <property type="entry name" value="A-D-PHexomutase_a/b/a-II"/>
</dbReference>
<keyword evidence="14" id="KW-1185">Reference proteome</keyword>
<feature type="domain" description="Alpha-D-phosphohexomutase alpha/beta/alpha" evidence="12">
    <location>
        <begin position="268"/>
        <end position="379"/>
    </location>
</feature>
<feature type="domain" description="Alpha-D-phosphohexomutase alpha/beta/alpha" evidence="11">
    <location>
        <begin position="169"/>
        <end position="264"/>
    </location>
</feature>
<evidence type="ECO:0000256" key="4">
    <source>
        <dbReference type="ARBA" id="ARBA00022842"/>
    </source>
</evidence>
<keyword evidence="2 6" id="KW-0597">Phosphoprotein</keyword>
<feature type="binding site" evidence="6">
    <location>
        <position position="253"/>
    </location>
    <ligand>
        <name>Mg(2+)</name>
        <dbReference type="ChEBI" id="CHEBI:18420"/>
    </ligand>
</feature>
<comment type="similarity">
    <text evidence="1 6 7">Belongs to the phosphohexose mutase family.</text>
</comment>
<evidence type="ECO:0000259" key="12">
    <source>
        <dbReference type="Pfam" id="PF02880"/>
    </source>
</evidence>
<evidence type="ECO:0000259" key="11">
    <source>
        <dbReference type="Pfam" id="PF02879"/>
    </source>
</evidence>
<comment type="cofactor">
    <cofactor evidence="6">
        <name>Mg(2+)</name>
        <dbReference type="ChEBI" id="CHEBI:18420"/>
    </cofactor>
    <text evidence="6">Binds 1 Mg(2+) ion per subunit.</text>
</comment>
<dbReference type="InterPro" id="IPR006352">
    <property type="entry name" value="GlmM_bact"/>
</dbReference>
<dbReference type="RefSeq" id="WP_056956868.1">
    <property type="nucleotide sequence ID" value="NZ_FMXC01000003.1"/>
</dbReference>
<evidence type="ECO:0000256" key="3">
    <source>
        <dbReference type="ARBA" id="ARBA00022723"/>
    </source>
</evidence>
<evidence type="ECO:0000256" key="6">
    <source>
        <dbReference type="HAMAP-Rule" id="MF_01554"/>
    </source>
</evidence>
<evidence type="ECO:0000259" key="10">
    <source>
        <dbReference type="Pfam" id="PF02878"/>
    </source>
</evidence>
<dbReference type="EMBL" id="FMXC01000003">
    <property type="protein sequence ID" value="SDA42760.1"/>
    <property type="molecule type" value="Genomic_DNA"/>
</dbReference>
<gene>
    <name evidence="6" type="primary">glmM</name>
    <name evidence="13" type="ORF">SAMN02983011_00500</name>
</gene>
<evidence type="ECO:0000259" key="9">
    <source>
        <dbReference type="Pfam" id="PF00408"/>
    </source>
</evidence>
<name>A0ABY0MDH0_9LACO</name>
<dbReference type="PRINTS" id="PR00509">
    <property type="entry name" value="PGMPMM"/>
</dbReference>
<evidence type="ECO:0000256" key="1">
    <source>
        <dbReference type="ARBA" id="ARBA00010231"/>
    </source>
</evidence>
<evidence type="ECO:0000256" key="2">
    <source>
        <dbReference type="ARBA" id="ARBA00022553"/>
    </source>
</evidence>
<accession>A0ABY0MDH0</accession>
<protein>
    <recommendedName>
        <fullName evidence="6 8">Phosphoglucosamine mutase</fullName>
        <ecNumber evidence="6 8">5.4.2.10</ecNumber>
    </recommendedName>
</protein>
<dbReference type="PROSITE" id="PS00710">
    <property type="entry name" value="PGM_PMM"/>
    <property type="match status" value="1"/>
</dbReference>
<evidence type="ECO:0000256" key="5">
    <source>
        <dbReference type="ARBA" id="ARBA00023235"/>
    </source>
</evidence>
<feature type="binding site" evidence="6">
    <location>
        <position position="251"/>
    </location>
    <ligand>
        <name>Mg(2+)</name>
        <dbReference type="ChEBI" id="CHEBI:18420"/>
    </ligand>
</feature>
<dbReference type="Proteomes" id="UP000181860">
    <property type="component" value="Unassembled WGS sequence"/>
</dbReference>
<feature type="domain" description="Alpha-D-phosphohexomutase C-terminal" evidence="9">
    <location>
        <begin position="384"/>
        <end position="450"/>
    </location>
</feature>
<dbReference type="Pfam" id="PF02879">
    <property type="entry name" value="PGM_PMM_II"/>
    <property type="match status" value="1"/>
</dbReference>
<dbReference type="PANTHER" id="PTHR42946">
    <property type="entry name" value="PHOSPHOHEXOSE MUTASE"/>
    <property type="match status" value="1"/>
</dbReference>
<dbReference type="Pfam" id="PF00408">
    <property type="entry name" value="PGM_PMM_IV"/>
    <property type="match status" value="1"/>
</dbReference>
<feature type="binding site" evidence="6">
    <location>
        <position position="255"/>
    </location>
    <ligand>
        <name>Mg(2+)</name>
        <dbReference type="ChEBI" id="CHEBI:18420"/>
    </ligand>
</feature>
<dbReference type="Gene3D" id="3.40.120.10">
    <property type="entry name" value="Alpha-D-Glucose-1,6-Bisphosphate, subunit A, domain 3"/>
    <property type="match status" value="3"/>
</dbReference>
<dbReference type="InterPro" id="IPR016066">
    <property type="entry name" value="A-D-PHexomutase_CS"/>
</dbReference>
<dbReference type="InterPro" id="IPR005846">
    <property type="entry name" value="A-D-PHexomutase_a/b/a-III"/>
</dbReference>
<dbReference type="InterPro" id="IPR050060">
    <property type="entry name" value="Phosphoglucosamine_mutase"/>
</dbReference>
<sequence length="458" mass="49634">MLKYFGTDGVRGVANQGLTPGMAFKLGRDGGYVLTKNKKDGKQAKVLVSRDTRISGQMLEYALISGLLSVGIEVLEAVGIEVLEVGVITTPGLSYLVRAQGADAGVQISASHNPVEDNGIKFFGSDGLKLSDEMEGEIEKLIDAKEDTLPRPSAKGLGTVTDFHEGSAKYLQFIENTIPEDLDGIKVVIDGANGASSALISRLFADCGVDFTTIYTHPDGLNINDHCGATHTENLQKEVVKQGAQLGLAFDGDADRCIAVDENGNEVDGDHIMYVIGSYLAEHGRLKKDTIVTTVMSNLGFTKALEKEGLKNVRTQVGDRYVYEEMRAHGYNLGGEQSGHVIMSDYHNTGDGMLTGLHLMLVMKKTGKSLSELLKDFKDYPQCLVNVPVADKKSWKQHQPILDVIDEVEKDMAGNGRVLVRPSGTQALLRVMAEGPTQEETDAYVDRIVKVVKQEMGN</sequence>
<evidence type="ECO:0000313" key="13">
    <source>
        <dbReference type="EMBL" id="SDA42760.1"/>
    </source>
</evidence>
<dbReference type="SUPFAM" id="SSF55957">
    <property type="entry name" value="Phosphoglucomutase, C-terminal domain"/>
    <property type="match status" value="1"/>
</dbReference>
<keyword evidence="5 6" id="KW-0413">Isomerase</keyword>
<dbReference type="InterPro" id="IPR036900">
    <property type="entry name" value="A-D-PHexomutase_C_sf"/>
</dbReference>
<organism evidence="13 14">
    <name type="scientific">Lactobacillus kefiranofaciens</name>
    <dbReference type="NCBI Taxonomy" id="267818"/>
    <lineage>
        <taxon>Bacteria</taxon>
        <taxon>Bacillati</taxon>
        <taxon>Bacillota</taxon>
        <taxon>Bacilli</taxon>
        <taxon>Lactobacillales</taxon>
        <taxon>Lactobacillaceae</taxon>
        <taxon>Lactobacillus</taxon>
    </lineage>
</organism>
<feature type="active site" description="Phosphoserine intermediate" evidence="6">
    <location>
        <position position="111"/>
    </location>
</feature>